<dbReference type="PROSITE" id="PS51257">
    <property type="entry name" value="PROKAR_LIPOPROTEIN"/>
    <property type="match status" value="1"/>
</dbReference>
<evidence type="ECO:0000313" key="2">
    <source>
        <dbReference type="Proteomes" id="UP000031366"/>
    </source>
</evidence>
<name>A0A0C1U0S3_9CLOT</name>
<proteinExistence type="predicted"/>
<dbReference type="RefSeq" id="WP_039633970.1">
    <property type="nucleotide sequence ID" value="NZ_AYSO01000017.1"/>
</dbReference>
<keyword evidence="1" id="KW-0449">Lipoprotein</keyword>
<keyword evidence="2" id="KW-1185">Reference proteome</keyword>
<comment type="caution">
    <text evidence="1">The sequence shown here is derived from an EMBL/GenBank/DDBJ whole genome shotgun (WGS) entry which is preliminary data.</text>
</comment>
<evidence type="ECO:0000313" key="1">
    <source>
        <dbReference type="EMBL" id="KIE46434.1"/>
    </source>
</evidence>
<dbReference type="AlphaFoldDB" id="A0A0C1U0S3"/>
<accession>A0A0C1U0S3</accession>
<protein>
    <submittedName>
        <fullName evidence="1">Putative lipoprotein</fullName>
    </submittedName>
</protein>
<organism evidence="1 2">
    <name type="scientific">Clostridium argentinense CDC 2741</name>
    <dbReference type="NCBI Taxonomy" id="1418104"/>
    <lineage>
        <taxon>Bacteria</taxon>
        <taxon>Bacillati</taxon>
        <taxon>Bacillota</taxon>
        <taxon>Clostridia</taxon>
        <taxon>Eubacteriales</taxon>
        <taxon>Clostridiaceae</taxon>
        <taxon>Clostridium</taxon>
    </lineage>
</organism>
<sequence>MKFKKLIPMLLIVFIIPIFLIGCSKTNAEEKLTEDFLHALYDIEDYTKVNLNEYIDRYPNDQYTLRYKELLSDDAFKAITSDRVNYMHLSHLVANKTNSKFVELKEFKRSDTDKVYNFKAIINLNNVEKNTKDDVELIGQVTIDKVDDKLIISQVNKLTDVDLYSKLPIRP</sequence>
<dbReference type="EMBL" id="AYSO01000017">
    <property type="protein sequence ID" value="KIE46434.1"/>
    <property type="molecule type" value="Genomic_DNA"/>
</dbReference>
<dbReference type="Proteomes" id="UP000031366">
    <property type="component" value="Unassembled WGS sequence"/>
</dbReference>
<reference evidence="1 2" key="1">
    <citation type="journal article" date="2015" name="Infect. Genet. Evol.">
        <title>Genomic sequences of six botulinum neurotoxin-producing strains representing three clostridial species illustrate the mobility and diversity of botulinum neurotoxin genes.</title>
        <authorList>
            <person name="Smith T.J."/>
            <person name="Hill K.K."/>
            <person name="Xie G."/>
            <person name="Foley B.T."/>
            <person name="Williamson C.H."/>
            <person name="Foster J.T."/>
            <person name="Johnson S.L."/>
            <person name="Chertkov O."/>
            <person name="Teshima H."/>
            <person name="Gibbons H.S."/>
            <person name="Johnsky L.A."/>
            <person name="Karavis M.A."/>
            <person name="Smith L.A."/>
        </authorList>
    </citation>
    <scope>NUCLEOTIDE SEQUENCE [LARGE SCALE GENOMIC DNA]</scope>
    <source>
        <strain evidence="1 2">CDC 2741</strain>
    </source>
</reference>
<gene>
    <name evidence="1" type="ORF">U732_1999</name>
</gene>